<evidence type="ECO:0000256" key="6">
    <source>
        <dbReference type="ARBA" id="ARBA00029466"/>
    </source>
</evidence>
<comment type="similarity">
    <text evidence="6">Belongs to the Vsr family.</text>
</comment>
<dbReference type="InterPro" id="IPR004603">
    <property type="entry name" value="DNA_mismatch_endonuc_vsr"/>
</dbReference>
<organism evidence="7 8">
    <name type="scientific">Camelimonas abortus</name>
    <dbReference type="NCBI Taxonomy" id="1017184"/>
    <lineage>
        <taxon>Bacteria</taxon>
        <taxon>Pseudomonadati</taxon>
        <taxon>Pseudomonadota</taxon>
        <taxon>Alphaproteobacteria</taxon>
        <taxon>Hyphomicrobiales</taxon>
        <taxon>Chelatococcaceae</taxon>
        <taxon>Camelimonas</taxon>
    </lineage>
</organism>
<dbReference type="NCBIfam" id="TIGR00632">
    <property type="entry name" value="vsr"/>
    <property type="match status" value="1"/>
</dbReference>
<dbReference type="InterPro" id="IPR011335">
    <property type="entry name" value="Restrct_endonuc-II-like"/>
</dbReference>
<evidence type="ECO:0000256" key="3">
    <source>
        <dbReference type="ARBA" id="ARBA00022763"/>
    </source>
</evidence>
<dbReference type="Pfam" id="PF03852">
    <property type="entry name" value="Vsr"/>
    <property type="match status" value="1"/>
</dbReference>
<keyword evidence="5" id="KW-0234">DNA repair</keyword>
<dbReference type="CDD" id="cd00221">
    <property type="entry name" value="Vsr"/>
    <property type="match status" value="1"/>
</dbReference>
<dbReference type="RefSeq" id="WP_376831559.1">
    <property type="nucleotide sequence ID" value="NZ_JBHLWR010000006.1"/>
</dbReference>
<keyword evidence="3" id="KW-0227">DNA damage</keyword>
<evidence type="ECO:0000313" key="8">
    <source>
        <dbReference type="Proteomes" id="UP001595536"/>
    </source>
</evidence>
<dbReference type="EMBL" id="JBHRUV010000017">
    <property type="protein sequence ID" value="MFC3265597.1"/>
    <property type="molecule type" value="Genomic_DNA"/>
</dbReference>
<accession>A0ABV7LCT8</accession>
<dbReference type="Gene3D" id="3.40.960.10">
    <property type="entry name" value="VSR Endonuclease"/>
    <property type="match status" value="1"/>
</dbReference>
<evidence type="ECO:0000256" key="4">
    <source>
        <dbReference type="ARBA" id="ARBA00022801"/>
    </source>
</evidence>
<sequence>MADLVDPATRSRMMRGIRGKDTRPELAVRRALHAMGIRYRLHDRSLPGAPDLLFPRYRAVAFIHGCFWHGHGCHMFRWPASRADFWREKITRNQENDARAVASLAASGWRVAEIWECALRGRGRLPPQEVAQAVAAWLEGDAPRLEIPEEALPDDAF</sequence>
<proteinExistence type="inferred from homology"/>
<evidence type="ECO:0000256" key="5">
    <source>
        <dbReference type="ARBA" id="ARBA00023204"/>
    </source>
</evidence>
<dbReference type="Proteomes" id="UP001595536">
    <property type="component" value="Unassembled WGS sequence"/>
</dbReference>
<dbReference type="GO" id="GO:0004519">
    <property type="term" value="F:endonuclease activity"/>
    <property type="evidence" value="ECO:0007669"/>
    <property type="project" value="UniProtKB-KW"/>
</dbReference>
<keyword evidence="2 7" id="KW-0255">Endonuclease</keyword>
<evidence type="ECO:0000256" key="1">
    <source>
        <dbReference type="ARBA" id="ARBA00022722"/>
    </source>
</evidence>
<gene>
    <name evidence="7" type="ORF">ACFOEX_04350</name>
</gene>
<keyword evidence="8" id="KW-1185">Reference proteome</keyword>
<name>A0ABV7LCT8_9HYPH</name>
<protein>
    <submittedName>
        <fullName evidence="7">Very short patch repair endonuclease</fullName>
    </submittedName>
</protein>
<evidence type="ECO:0000313" key="7">
    <source>
        <dbReference type="EMBL" id="MFC3265597.1"/>
    </source>
</evidence>
<keyword evidence="4" id="KW-0378">Hydrolase</keyword>
<evidence type="ECO:0000256" key="2">
    <source>
        <dbReference type="ARBA" id="ARBA00022759"/>
    </source>
</evidence>
<reference evidence="8" key="1">
    <citation type="journal article" date="2019" name="Int. J. Syst. Evol. Microbiol.">
        <title>The Global Catalogue of Microorganisms (GCM) 10K type strain sequencing project: providing services to taxonomists for standard genome sequencing and annotation.</title>
        <authorList>
            <consortium name="The Broad Institute Genomics Platform"/>
            <consortium name="The Broad Institute Genome Sequencing Center for Infectious Disease"/>
            <person name="Wu L."/>
            <person name="Ma J."/>
        </authorList>
    </citation>
    <scope>NUCLEOTIDE SEQUENCE [LARGE SCALE GENOMIC DNA]</scope>
    <source>
        <strain evidence="8">CCM 7941</strain>
    </source>
</reference>
<dbReference type="SUPFAM" id="SSF52980">
    <property type="entry name" value="Restriction endonuclease-like"/>
    <property type="match status" value="1"/>
</dbReference>
<comment type="caution">
    <text evidence="7">The sequence shown here is derived from an EMBL/GenBank/DDBJ whole genome shotgun (WGS) entry which is preliminary data.</text>
</comment>
<keyword evidence="1" id="KW-0540">Nuclease</keyword>